<evidence type="ECO:0000259" key="2">
    <source>
        <dbReference type="SMART" id="SM00485"/>
    </source>
</evidence>
<feature type="region of interest" description="Disordered" evidence="1">
    <location>
        <begin position="460"/>
        <end position="480"/>
    </location>
</feature>
<proteinExistence type="predicted"/>
<dbReference type="InterPro" id="IPR006085">
    <property type="entry name" value="XPG_DNA_repair_N"/>
</dbReference>
<dbReference type="GO" id="GO:0017108">
    <property type="term" value="F:5'-flap endonuclease activity"/>
    <property type="evidence" value="ECO:0007669"/>
    <property type="project" value="TreeGrafter"/>
</dbReference>
<evidence type="ECO:0000256" key="1">
    <source>
        <dbReference type="SAM" id="MobiDB-lite"/>
    </source>
</evidence>
<protein>
    <submittedName>
        <fullName evidence="4">XPGN domain-containing protein</fullName>
    </submittedName>
</protein>
<keyword evidence="3" id="KW-1185">Reference proteome</keyword>
<dbReference type="Pfam" id="PF00867">
    <property type="entry name" value="XPG_I"/>
    <property type="match status" value="1"/>
</dbReference>
<dbReference type="Proteomes" id="UP000038045">
    <property type="component" value="Unplaced"/>
</dbReference>
<dbReference type="Gene3D" id="1.10.150.20">
    <property type="entry name" value="5' to 3' exonuclease, C-terminal subdomain"/>
    <property type="match status" value="1"/>
</dbReference>
<dbReference type="Gene3D" id="3.40.50.1010">
    <property type="entry name" value="5'-nuclease"/>
    <property type="match status" value="1"/>
</dbReference>
<name>A0A0N4ZUC7_PARTI</name>
<dbReference type="SUPFAM" id="SSF88723">
    <property type="entry name" value="PIN domain-like"/>
    <property type="match status" value="1"/>
</dbReference>
<dbReference type="PRINTS" id="PR00853">
    <property type="entry name" value="XPGRADSUPER"/>
</dbReference>
<reference evidence="4" key="1">
    <citation type="submission" date="2017-02" db="UniProtKB">
        <authorList>
            <consortium name="WormBaseParasite"/>
        </authorList>
    </citation>
    <scope>IDENTIFICATION</scope>
</reference>
<dbReference type="PANTHER" id="PTHR11081">
    <property type="entry name" value="FLAP ENDONUCLEASE FAMILY MEMBER"/>
    <property type="match status" value="1"/>
</dbReference>
<evidence type="ECO:0000313" key="4">
    <source>
        <dbReference type="WBParaSite" id="PTRK_0001219000.1"/>
    </source>
</evidence>
<dbReference type="InterPro" id="IPR029060">
    <property type="entry name" value="PIN-like_dom_sf"/>
</dbReference>
<dbReference type="PANTHER" id="PTHR11081:SF59">
    <property type="entry name" value="FI23547P1"/>
    <property type="match status" value="1"/>
</dbReference>
<dbReference type="STRING" id="131310.A0A0N4ZUC7"/>
<dbReference type="InterPro" id="IPR006086">
    <property type="entry name" value="XPG-I_dom"/>
</dbReference>
<feature type="compositionally biased region" description="Low complexity" evidence="1">
    <location>
        <begin position="460"/>
        <end position="477"/>
    </location>
</feature>
<dbReference type="AlphaFoldDB" id="A0A0N4ZUC7"/>
<evidence type="ECO:0000313" key="3">
    <source>
        <dbReference type="Proteomes" id="UP000038045"/>
    </source>
</evidence>
<dbReference type="WBParaSite" id="PTRK_0001219000.1">
    <property type="protein sequence ID" value="PTRK_0001219000.1"/>
    <property type="gene ID" value="PTRK_0001219000"/>
</dbReference>
<dbReference type="SMART" id="SM00485">
    <property type="entry name" value="XPGN"/>
    <property type="match status" value="1"/>
</dbReference>
<dbReference type="InterPro" id="IPR006084">
    <property type="entry name" value="XPG/Rad2"/>
</dbReference>
<organism evidence="3 4">
    <name type="scientific">Parastrongyloides trichosuri</name>
    <name type="common">Possum-specific nematode worm</name>
    <dbReference type="NCBI Taxonomy" id="131310"/>
    <lineage>
        <taxon>Eukaryota</taxon>
        <taxon>Metazoa</taxon>
        <taxon>Ecdysozoa</taxon>
        <taxon>Nematoda</taxon>
        <taxon>Chromadorea</taxon>
        <taxon>Rhabditida</taxon>
        <taxon>Tylenchina</taxon>
        <taxon>Panagrolaimomorpha</taxon>
        <taxon>Strongyloidoidea</taxon>
        <taxon>Strongyloididae</taxon>
        <taxon>Parastrongyloides</taxon>
    </lineage>
</organism>
<feature type="domain" description="XPG N-terminal" evidence="2">
    <location>
        <begin position="58"/>
        <end position="144"/>
    </location>
</feature>
<accession>A0A0N4ZUC7</accession>
<dbReference type="Pfam" id="PF00752">
    <property type="entry name" value="XPG_N"/>
    <property type="match status" value="1"/>
</dbReference>
<sequence>MALIFYSFSHYFIRIEFKKLYGHPSTESSRKYQYIFKILSFYIIFVDLKFYPCPIMSKPFYDFVVRFAEPVSVSELFGQTVVIDGTSWVFEIKGTSSLDRRAVGFKFVQRICKLVENNINPIVIFEEMDVIKKKKNRNSKSTKNHSYNPAIVDVFNVCQQLKVLLTSLHISTSTLQISSCKQAALMEYNNKCNGIITKDPEFLYYGGRKLYIMEWDNDNENILNFKMLNMDTLEREYSLYRNRLIAIGMFLGCDALPGGFPNIGTVIALEIVSEFTLSEDDAPLTIYERYKSFMKKETVIKGPLNSTLNKLSRVNFYVPNEYTDNDDLTKRLTLYLMGNDDTCDEKYSKQFPFITDSITSINFHSFANISAYGSEFLDNVIIAGDNLSLEGKKLVGMLEEAIKKIERKRNLNMTRTIRTYSPRRIESIRCSKREIAALKILRAKDEYYIVRSEEYVESSESVVAQPSTSGSNNSSPTMEQIIDSPGVLHQANNHIHLKNNDIILSGTFQNYLDVKIQGNIHHQYERAINDEDDPPQTKKARILAS</sequence>